<evidence type="ECO:0000256" key="3">
    <source>
        <dbReference type="ARBA" id="ARBA00022833"/>
    </source>
</evidence>
<protein>
    <submittedName>
        <fullName evidence="9">GATA-type sexual development transcription factor NsdD</fullName>
    </submittedName>
</protein>
<evidence type="ECO:0000259" key="8">
    <source>
        <dbReference type="SMART" id="SM00906"/>
    </source>
</evidence>
<sequence>MLRVAVYQAKPGGGPLTDAPGQACDQCLCTYVALPKRRGPIPRSKRLGLKAAPGANRSRAVARTSAPDNVNVTKAIDNFQHEGYEQIHIPTAAACPDRVHAIVESPAHSDTATTSSASLEDPYPIAFEESALEAGFGTSLFELGGTDLNTPSSYWPCPDGEPLQLPPCFFEPYLRLFVDRLYPIFPVIDCQRLMRVVQEGTQSGQPLPAADYALLTSLSAAVVVQLNLGGCSFASFPDPCPEGAQTILSDGSEQLPTSAQVFALHCLQARRTYSFIEEADEWTILTSFFLFAYYGNLDESRSAWYYLREAIGFAQSLGLDDAESYSNWDVETQQRRRRLFWLLFITERAYAIQQRRPAILRPCIDLPKVFEARDPKLIYGFVMLARVFKGIDSKFISAWMLPAPTGDAHDQSGTPTALLNQEDLTNCLSIVEVDETQRLDVLVTQQWLRALNLLQIVSRANTWSLEAHGIGMEQKISDAANCLCDFLSSFRRGGRSDPNLLGTPDLLHSFMVFLGRFRNHESRYLEPLVQKSSTILALGLKPSSLHTLEEIAENTVRRDTSQPEDVQEK</sequence>
<evidence type="ECO:0000256" key="6">
    <source>
        <dbReference type="ARBA" id="ARBA00023163"/>
    </source>
</evidence>
<dbReference type="GO" id="GO:0008270">
    <property type="term" value="F:zinc ion binding"/>
    <property type="evidence" value="ECO:0007669"/>
    <property type="project" value="InterPro"/>
</dbReference>
<keyword evidence="3" id="KW-0862">Zinc</keyword>
<dbReference type="CDD" id="cd12148">
    <property type="entry name" value="fungal_TF_MHR"/>
    <property type="match status" value="1"/>
</dbReference>
<dbReference type="PANTHER" id="PTHR31668:SF18">
    <property type="entry name" value="MALTOSE FERMENTATION REGULATORY PROTEIN MAL13-RELATED"/>
    <property type="match status" value="1"/>
</dbReference>
<evidence type="ECO:0000313" key="10">
    <source>
        <dbReference type="Proteomes" id="UP001163105"/>
    </source>
</evidence>
<comment type="caution">
    <text evidence="9">The sequence shown here is derived from an EMBL/GenBank/DDBJ whole genome shotgun (WGS) entry which is preliminary data.</text>
</comment>
<dbReference type="GO" id="GO:0006351">
    <property type="term" value="P:DNA-templated transcription"/>
    <property type="evidence" value="ECO:0007669"/>
    <property type="project" value="InterPro"/>
</dbReference>
<dbReference type="Pfam" id="PF04082">
    <property type="entry name" value="Fungal_trans"/>
    <property type="match status" value="1"/>
</dbReference>
<dbReference type="GO" id="GO:0003677">
    <property type="term" value="F:DNA binding"/>
    <property type="evidence" value="ECO:0007669"/>
    <property type="project" value="UniProtKB-KW"/>
</dbReference>
<feature type="domain" description="Xylanolytic transcriptional activator regulatory" evidence="8">
    <location>
        <begin position="303"/>
        <end position="375"/>
    </location>
</feature>
<keyword evidence="4" id="KW-0805">Transcription regulation</keyword>
<dbReference type="AlphaFoldDB" id="A0AB34FPG4"/>
<reference evidence="9" key="1">
    <citation type="submission" date="2023-01" db="EMBL/GenBank/DDBJ databases">
        <title>The growth and conidiation of Purpureocillium lavendulum are regulated by nitrogen source and histone H3K14 acetylation.</title>
        <authorList>
            <person name="Tang P."/>
            <person name="Han J."/>
            <person name="Zhang C."/>
            <person name="Tang P."/>
            <person name="Qi F."/>
            <person name="Zhang K."/>
            <person name="Liang L."/>
        </authorList>
    </citation>
    <scope>NUCLEOTIDE SEQUENCE</scope>
    <source>
        <strain evidence="9">YMF1.00683</strain>
    </source>
</reference>
<dbReference type="EMBL" id="JAQHRD010000005">
    <property type="protein sequence ID" value="KAJ6440571.1"/>
    <property type="molecule type" value="Genomic_DNA"/>
</dbReference>
<keyword evidence="5" id="KW-0238">DNA-binding</keyword>
<organism evidence="9 10">
    <name type="scientific">Purpureocillium lavendulum</name>
    <dbReference type="NCBI Taxonomy" id="1247861"/>
    <lineage>
        <taxon>Eukaryota</taxon>
        <taxon>Fungi</taxon>
        <taxon>Dikarya</taxon>
        <taxon>Ascomycota</taxon>
        <taxon>Pezizomycotina</taxon>
        <taxon>Sordariomycetes</taxon>
        <taxon>Hypocreomycetidae</taxon>
        <taxon>Hypocreales</taxon>
        <taxon>Ophiocordycipitaceae</taxon>
        <taxon>Purpureocillium</taxon>
    </lineage>
</organism>
<dbReference type="GO" id="GO:0005634">
    <property type="term" value="C:nucleus"/>
    <property type="evidence" value="ECO:0007669"/>
    <property type="project" value="UniProtKB-SubCell"/>
</dbReference>
<comment type="subcellular location">
    <subcellularLocation>
        <location evidence="1">Nucleus</location>
    </subcellularLocation>
</comment>
<evidence type="ECO:0000256" key="5">
    <source>
        <dbReference type="ARBA" id="ARBA00023125"/>
    </source>
</evidence>
<proteinExistence type="predicted"/>
<accession>A0AB34FPG4</accession>
<evidence type="ECO:0000256" key="2">
    <source>
        <dbReference type="ARBA" id="ARBA00022723"/>
    </source>
</evidence>
<dbReference type="PANTHER" id="PTHR31668">
    <property type="entry name" value="GLUCOSE TRANSPORT TRANSCRIPTION REGULATOR RGT1-RELATED-RELATED"/>
    <property type="match status" value="1"/>
</dbReference>
<dbReference type="Proteomes" id="UP001163105">
    <property type="component" value="Unassembled WGS sequence"/>
</dbReference>
<evidence type="ECO:0000256" key="1">
    <source>
        <dbReference type="ARBA" id="ARBA00004123"/>
    </source>
</evidence>
<dbReference type="InterPro" id="IPR050797">
    <property type="entry name" value="Carb_Metab_Trans_Reg"/>
</dbReference>
<keyword evidence="7" id="KW-0539">Nucleus</keyword>
<name>A0AB34FPG4_9HYPO</name>
<evidence type="ECO:0000256" key="7">
    <source>
        <dbReference type="ARBA" id="ARBA00023242"/>
    </source>
</evidence>
<evidence type="ECO:0000256" key="4">
    <source>
        <dbReference type="ARBA" id="ARBA00023015"/>
    </source>
</evidence>
<keyword evidence="6" id="KW-0804">Transcription</keyword>
<dbReference type="SMART" id="SM00906">
    <property type="entry name" value="Fungal_trans"/>
    <property type="match status" value="1"/>
</dbReference>
<keyword evidence="2" id="KW-0479">Metal-binding</keyword>
<gene>
    <name evidence="9" type="ORF">O9K51_06361</name>
</gene>
<evidence type="ECO:0000313" key="9">
    <source>
        <dbReference type="EMBL" id="KAJ6440571.1"/>
    </source>
</evidence>
<dbReference type="InterPro" id="IPR007219">
    <property type="entry name" value="XnlR_reg_dom"/>
</dbReference>
<keyword evidence="10" id="KW-1185">Reference proteome</keyword>